<name>A0ABX1Y1C4_9BACL</name>
<organism evidence="1 2">
    <name type="scientific">Paenibacillus phytorum</name>
    <dbReference type="NCBI Taxonomy" id="2654977"/>
    <lineage>
        <taxon>Bacteria</taxon>
        <taxon>Bacillati</taxon>
        <taxon>Bacillota</taxon>
        <taxon>Bacilli</taxon>
        <taxon>Bacillales</taxon>
        <taxon>Paenibacillaceae</taxon>
        <taxon>Paenibacillus</taxon>
    </lineage>
</organism>
<evidence type="ECO:0008006" key="3">
    <source>
        <dbReference type="Google" id="ProtNLM"/>
    </source>
</evidence>
<dbReference type="InterPro" id="IPR011050">
    <property type="entry name" value="Pectin_lyase_fold/virulence"/>
</dbReference>
<dbReference type="EMBL" id="WHOA01000164">
    <property type="protein sequence ID" value="NOU74289.1"/>
    <property type="molecule type" value="Genomic_DNA"/>
</dbReference>
<reference evidence="1 2" key="1">
    <citation type="submission" date="2019-10" db="EMBL/GenBank/DDBJ databases">
        <title>Description of Paenibacillus terrestris sp. nov.</title>
        <authorList>
            <person name="Carlier A."/>
            <person name="Qi S."/>
        </authorList>
    </citation>
    <scope>NUCLEOTIDE SEQUENCE [LARGE SCALE GENOMIC DNA]</scope>
    <source>
        <strain evidence="1 2">LMG 31458</strain>
    </source>
</reference>
<dbReference type="SUPFAM" id="SSF51126">
    <property type="entry name" value="Pectin lyase-like"/>
    <property type="match status" value="1"/>
</dbReference>
<proteinExistence type="predicted"/>
<dbReference type="Gene3D" id="2.160.20.10">
    <property type="entry name" value="Single-stranded right-handed beta-helix, Pectin lyase-like"/>
    <property type="match status" value="1"/>
</dbReference>
<evidence type="ECO:0000313" key="2">
    <source>
        <dbReference type="Proteomes" id="UP000616779"/>
    </source>
</evidence>
<protein>
    <recommendedName>
        <fullName evidence="3">Pectate lyase superfamily protein domain-containing protein</fullName>
    </recommendedName>
</protein>
<sequence length="611" mass="67454">MEIVRTGLEHPTLVREIGQPAILQPGDLFPIVRVHTDAAAMTIRAIVEPEKGEAILLPLRTLQVGDEANIAIPGTVEQLGMHILRLTFSRPGYPDLHDAFYFYVKDPSAIRNDLSDIAHMGTGGKLVYISDYKGNRIADFSHAGYMGGGVQLPDVQTQITIEPGEGDATARIQEAIDAVSLLPPTSEGLRGAVLLRRGTYHLAGTLKIAASGVVLRGEGQGEDGTLLYATGAMKKNVLEIGGASGIKLLEDTSTTVTDLYVPSGSNSFHVADARHLQVGDSVIVRRYGNDAWIHEIGMDAIAQRPFTGGTKMWSPFELDFDRIIVHMEGNKITVDAPLTNSVELRWGGAQVLKYEDPDRIEHVGVENMRIDVEFDPSVTDTQIDDRKGALDPYYADENHTINFAVLNHVKNAWVRDITGYHLDHSLVLADYGSKWVTIQDCMVLDMVSIITGGRRYSFHVCGQMILVQRAYTETARHAFVVDKWVTGPNVFLDCKSTTDYNTSEPHHRWSVGGLYDNVKAPIAIQDRIWLGSGHGWAGANYVTWNTEGDLTLQQPPTAQNYAIGHVGEIKKGRAPNDYDPRPRSDGYLNARGKHVLPRSLYMQQLEDRRNT</sequence>
<dbReference type="InterPro" id="IPR012334">
    <property type="entry name" value="Pectin_lyas_fold"/>
</dbReference>
<keyword evidence="2" id="KW-1185">Reference proteome</keyword>
<comment type="caution">
    <text evidence="1">The sequence shown here is derived from an EMBL/GenBank/DDBJ whole genome shotgun (WGS) entry which is preliminary data.</text>
</comment>
<evidence type="ECO:0000313" key="1">
    <source>
        <dbReference type="EMBL" id="NOU74289.1"/>
    </source>
</evidence>
<dbReference type="RefSeq" id="WP_171645697.1">
    <property type="nucleotide sequence ID" value="NZ_WHOA01000164.1"/>
</dbReference>
<gene>
    <name evidence="1" type="ORF">GC098_23320</name>
</gene>
<accession>A0ABX1Y1C4</accession>
<dbReference type="Proteomes" id="UP000616779">
    <property type="component" value="Unassembled WGS sequence"/>
</dbReference>